<dbReference type="STRING" id="1419482.SAMN05444266_101611"/>
<name>A0A1M6WFT0_9BACT</name>
<organism evidence="1 2">
    <name type="scientific">Chitinophaga jiangningensis</name>
    <dbReference type="NCBI Taxonomy" id="1419482"/>
    <lineage>
        <taxon>Bacteria</taxon>
        <taxon>Pseudomonadati</taxon>
        <taxon>Bacteroidota</taxon>
        <taxon>Chitinophagia</taxon>
        <taxon>Chitinophagales</taxon>
        <taxon>Chitinophagaceae</taxon>
        <taxon>Chitinophaga</taxon>
    </lineage>
</organism>
<evidence type="ECO:0000313" key="1">
    <source>
        <dbReference type="EMBL" id="SHK92610.1"/>
    </source>
</evidence>
<dbReference type="EMBL" id="FRBL01000001">
    <property type="protein sequence ID" value="SHK92610.1"/>
    <property type="molecule type" value="Genomic_DNA"/>
</dbReference>
<reference evidence="1 2" key="1">
    <citation type="submission" date="2016-11" db="EMBL/GenBank/DDBJ databases">
        <authorList>
            <person name="Jaros S."/>
            <person name="Januszkiewicz K."/>
            <person name="Wedrychowicz H."/>
        </authorList>
    </citation>
    <scope>NUCLEOTIDE SEQUENCE [LARGE SCALE GENOMIC DNA]</scope>
    <source>
        <strain evidence="1 2">DSM 27406</strain>
    </source>
</reference>
<evidence type="ECO:0000313" key="2">
    <source>
        <dbReference type="Proteomes" id="UP000184420"/>
    </source>
</evidence>
<dbReference type="Proteomes" id="UP000184420">
    <property type="component" value="Unassembled WGS sequence"/>
</dbReference>
<sequence length="190" mass="20821">MLSIKLKPFTRVCGPTSGGISDLAAFDPADFNFTQAVDDDSTYSAIALREGATAENGAKMFGISFQEGEAERTWKQSRKGASVRYDHEVKFQANRLSKELTSWLIMMDAASSCAGVGLVIRHNSGEIFVLGERFVNAKEIPRWKVEMADSDGTSGKVFDDFNGGNIVFKGAYTREACVYTGDWSTITDLM</sequence>
<gene>
    <name evidence="1" type="ORF">SAMN05444266_101611</name>
</gene>
<protein>
    <submittedName>
        <fullName evidence="1">Uncharacterized protein</fullName>
    </submittedName>
</protein>
<accession>A0A1M6WFT0</accession>
<keyword evidence="2" id="KW-1185">Reference proteome</keyword>
<dbReference type="AlphaFoldDB" id="A0A1M6WFT0"/>
<proteinExistence type="predicted"/>